<gene>
    <name evidence="2" type="ORF">MPOCJGCO_2189</name>
</gene>
<dbReference type="Proteomes" id="UP001055057">
    <property type="component" value="Unassembled WGS sequence"/>
</dbReference>
<reference evidence="2" key="2">
    <citation type="submission" date="2021-08" db="EMBL/GenBank/DDBJ databases">
        <authorList>
            <person name="Tani A."/>
            <person name="Ola A."/>
            <person name="Ogura Y."/>
            <person name="Katsura K."/>
            <person name="Hayashi T."/>
        </authorList>
    </citation>
    <scope>NUCLEOTIDE SEQUENCE</scope>
    <source>
        <strain evidence="2">DSM 23632</strain>
    </source>
</reference>
<feature type="region of interest" description="Disordered" evidence="1">
    <location>
        <begin position="298"/>
        <end position="361"/>
    </location>
</feature>
<dbReference type="EMBL" id="BPRB01000116">
    <property type="protein sequence ID" value="GJE60079.1"/>
    <property type="molecule type" value="Genomic_DNA"/>
</dbReference>
<evidence type="ECO:0000256" key="1">
    <source>
        <dbReference type="SAM" id="MobiDB-lite"/>
    </source>
</evidence>
<evidence type="ECO:0000313" key="3">
    <source>
        <dbReference type="Proteomes" id="UP001055057"/>
    </source>
</evidence>
<keyword evidence="3" id="KW-1185">Reference proteome</keyword>
<organism evidence="2 3">
    <name type="scientific">Methylobacterium trifolii</name>
    <dbReference type="NCBI Taxonomy" id="1003092"/>
    <lineage>
        <taxon>Bacteria</taxon>
        <taxon>Pseudomonadati</taxon>
        <taxon>Pseudomonadota</taxon>
        <taxon>Alphaproteobacteria</taxon>
        <taxon>Hyphomicrobiales</taxon>
        <taxon>Methylobacteriaceae</taxon>
        <taxon>Methylobacterium</taxon>
    </lineage>
</organism>
<feature type="compositionally biased region" description="Low complexity" evidence="1">
    <location>
        <begin position="22"/>
        <end position="31"/>
    </location>
</feature>
<comment type="caution">
    <text evidence="2">The sequence shown here is derived from an EMBL/GenBank/DDBJ whole genome shotgun (WGS) entry which is preliminary data.</text>
</comment>
<sequence>MAGRGPSVTSGPTTRKRPGAPSPCSATAPATRPESEALAQEPCISTSWACASATSRAPRASPAASRETALRRVCAATACTMASVFFTRWASSCISRVWRSSVCFSSVMSRETARMRSGRPSAPLIGVTAMSHQVAGPPLTSSIAWKRQGMPTRAWTRACRTRARLSAQDQNSAQGRPTSPAKLGTPNTAGPVSLTVMSRPSRSSIFTQSVVVHRMRRLNSSLASNWAFSSSTMAKRAARSEASARIRAASAPTRSASTRLALRSEATMRPRRPLRSSSVSAWRLACISRARRCLFSASREAMRRSTARSSDKIPASMTPPTASDRARSGRSAGAHEDASTRRGETWRHDVDAGRAGGLRRF</sequence>
<feature type="region of interest" description="Disordered" evidence="1">
    <location>
        <begin position="163"/>
        <end position="191"/>
    </location>
</feature>
<accession>A0ABQ4TZT9</accession>
<evidence type="ECO:0000313" key="2">
    <source>
        <dbReference type="EMBL" id="GJE60079.1"/>
    </source>
</evidence>
<feature type="compositionally biased region" description="Polar residues" evidence="1">
    <location>
        <begin position="167"/>
        <end position="177"/>
    </location>
</feature>
<reference evidence="2" key="1">
    <citation type="journal article" date="2021" name="Front. Microbiol.">
        <title>Comprehensive Comparative Genomics and Phenotyping of Methylobacterium Species.</title>
        <authorList>
            <person name="Alessa O."/>
            <person name="Ogura Y."/>
            <person name="Fujitani Y."/>
            <person name="Takami H."/>
            <person name="Hayashi T."/>
            <person name="Sahin N."/>
            <person name="Tani A."/>
        </authorList>
    </citation>
    <scope>NUCLEOTIDE SEQUENCE</scope>
    <source>
        <strain evidence="2">DSM 23632</strain>
    </source>
</reference>
<feature type="region of interest" description="Disordered" evidence="1">
    <location>
        <begin position="1"/>
        <end position="37"/>
    </location>
</feature>
<proteinExistence type="predicted"/>
<protein>
    <submittedName>
        <fullName evidence="2">Uncharacterized protein</fullName>
    </submittedName>
</protein>
<feature type="compositionally biased region" description="Basic and acidic residues" evidence="1">
    <location>
        <begin position="333"/>
        <end position="352"/>
    </location>
</feature>
<name>A0ABQ4TZT9_9HYPH</name>